<comment type="caution">
    <text evidence="2">The sequence shown here is derived from an EMBL/GenBank/DDBJ whole genome shotgun (WGS) entry which is preliminary data.</text>
</comment>
<dbReference type="Proteomes" id="UP001165120">
    <property type="component" value="Unassembled WGS sequence"/>
</dbReference>
<dbReference type="InterPro" id="IPR005493">
    <property type="entry name" value="RraA/RraA-like"/>
</dbReference>
<dbReference type="PANTHER" id="PTHR33254:SF28">
    <property type="entry name" value="4-HYDROXY-4-METHYL-2-OXOGLUTARATE ALDOLASE"/>
    <property type="match status" value="1"/>
</dbReference>
<dbReference type="EMBL" id="BSXN01001097">
    <property type="protein sequence ID" value="GME71570.1"/>
    <property type="molecule type" value="Genomic_DNA"/>
</dbReference>
<evidence type="ECO:0000256" key="1">
    <source>
        <dbReference type="PIRSR" id="PIRSR605493-1"/>
    </source>
</evidence>
<protein>
    <submittedName>
        <fullName evidence="2">Unnamed protein product</fullName>
    </submittedName>
</protein>
<keyword evidence="1" id="KW-0460">Magnesium</keyword>
<dbReference type="Gene3D" id="3.50.30.40">
    <property type="entry name" value="Ribonuclease E inhibitor RraA/RraA-like"/>
    <property type="match status" value="1"/>
</dbReference>
<gene>
    <name evidence="2" type="ORF">Cboi02_000326400</name>
</gene>
<reference evidence="2" key="1">
    <citation type="submission" date="2023-04" db="EMBL/GenBank/DDBJ databases">
        <title>Candida boidinii NBRC 10035.</title>
        <authorList>
            <person name="Ichikawa N."/>
            <person name="Sato H."/>
            <person name="Tonouchi N."/>
        </authorList>
    </citation>
    <scope>NUCLEOTIDE SEQUENCE</scope>
    <source>
        <strain evidence="2">NBRC 10035</strain>
    </source>
</reference>
<comment type="cofactor">
    <cofactor evidence="1">
        <name>Mg(2+)</name>
        <dbReference type="ChEBI" id="CHEBI:18420"/>
    </cofactor>
</comment>
<keyword evidence="1" id="KW-0479">Metal-binding</keyword>
<sequence length="269" mass="29147">MVLDTKTIIKTLEKFTACDVSDALVKKGFKNGGFFPNLIRQSKRTESSTSASSSSDPEKVTPPMVGFAYTVLFAPYDDPRPEVKGGYIDALPEDCVLVIGTTKALQVPYHPFTKVNNALYGGLMSTRANYLKSKGTVVFGRVRDIDEHRALNRNVFSYGLGSTAHKPVVKMVGINVPLEIFVDNYPEGAYEVIRPGDFIVGDDNGVVRLPASYEADGDSAAESGSGVSPTLQAILEYIPKRVAADELVAEDIKAGEKATVAQKHRRQGL</sequence>
<evidence type="ECO:0000313" key="2">
    <source>
        <dbReference type="EMBL" id="GME71570.1"/>
    </source>
</evidence>
<dbReference type="InterPro" id="IPR036704">
    <property type="entry name" value="RraA/RraA-like_sf"/>
</dbReference>
<dbReference type="GO" id="GO:0047443">
    <property type="term" value="F:4-hydroxy-4-methyl-2-oxoglutarate aldolase activity"/>
    <property type="evidence" value="ECO:0007669"/>
    <property type="project" value="TreeGrafter"/>
</dbReference>
<evidence type="ECO:0000313" key="3">
    <source>
        <dbReference type="Proteomes" id="UP001165120"/>
    </source>
</evidence>
<feature type="binding site" evidence="1">
    <location>
        <position position="144"/>
    </location>
    <ligand>
        <name>Mg(2+)</name>
        <dbReference type="ChEBI" id="CHEBI:18420"/>
    </ligand>
</feature>
<name>A0A9W6WAB1_CANBO</name>
<dbReference type="GO" id="GO:0008948">
    <property type="term" value="F:oxaloacetate decarboxylase activity"/>
    <property type="evidence" value="ECO:0007669"/>
    <property type="project" value="TreeGrafter"/>
</dbReference>
<dbReference type="CDD" id="cd16841">
    <property type="entry name" value="RraA_family"/>
    <property type="match status" value="1"/>
</dbReference>
<keyword evidence="3" id="KW-1185">Reference proteome</keyword>
<feature type="binding site" evidence="1">
    <location>
        <position position="143"/>
    </location>
    <ligand>
        <name>substrate</name>
    </ligand>
</feature>
<dbReference type="PANTHER" id="PTHR33254">
    <property type="entry name" value="4-HYDROXY-4-METHYL-2-OXOGLUTARATE ALDOLASE 3-RELATED"/>
    <property type="match status" value="1"/>
</dbReference>
<dbReference type="GO" id="GO:0046872">
    <property type="term" value="F:metal ion binding"/>
    <property type="evidence" value="ECO:0007669"/>
    <property type="project" value="UniProtKB-KW"/>
</dbReference>
<dbReference type="Pfam" id="PF03737">
    <property type="entry name" value="RraA-like"/>
    <property type="match status" value="1"/>
</dbReference>
<accession>A0A9W6WAB1</accession>
<proteinExistence type="predicted"/>
<feature type="binding site" evidence="1">
    <location>
        <begin position="121"/>
        <end position="124"/>
    </location>
    <ligand>
        <name>substrate</name>
    </ligand>
</feature>
<dbReference type="SUPFAM" id="SSF89562">
    <property type="entry name" value="RraA-like"/>
    <property type="match status" value="1"/>
</dbReference>
<dbReference type="AlphaFoldDB" id="A0A9W6WAB1"/>
<organism evidence="2 3">
    <name type="scientific">Candida boidinii</name>
    <name type="common">Yeast</name>
    <dbReference type="NCBI Taxonomy" id="5477"/>
    <lineage>
        <taxon>Eukaryota</taxon>
        <taxon>Fungi</taxon>
        <taxon>Dikarya</taxon>
        <taxon>Ascomycota</taxon>
        <taxon>Saccharomycotina</taxon>
        <taxon>Pichiomycetes</taxon>
        <taxon>Pichiales</taxon>
        <taxon>Pichiaceae</taxon>
        <taxon>Ogataea</taxon>
        <taxon>Ogataea/Candida clade</taxon>
    </lineage>
</organism>